<accession>A0A397SSD5</accession>
<dbReference type="EMBL" id="QKYT01000240">
    <property type="protein sequence ID" value="RIA88918.1"/>
    <property type="molecule type" value="Genomic_DNA"/>
</dbReference>
<reference evidence="1 2" key="1">
    <citation type="submission" date="2018-06" db="EMBL/GenBank/DDBJ databases">
        <title>Comparative genomics reveals the genomic features of Rhizophagus irregularis, R. cerebriforme, R. diaphanum and Gigaspora rosea, and their symbiotic lifestyle signature.</title>
        <authorList>
            <person name="Morin E."/>
            <person name="San Clemente H."/>
            <person name="Chen E.C.H."/>
            <person name="De La Providencia I."/>
            <person name="Hainaut M."/>
            <person name="Kuo A."/>
            <person name="Kohler A."/>
            <person name="Murat C."/>
            <person name="Tang N."/>
            <person name="Roy S."/>
            <person name="Loubradou J."/>
            <person name="Henrissat B."/>
            <person name="Grigoriev I.V."/>
            <person name="Corradi N."/>
            <person name="Roux C."/>
            <person name="Martin F.M."/>
        </authorList>
    </citation>
    <scope>NUCLEOTIDE SEQUENCE [LARGE SCALE GENOMIC DNA]</scope>
    <source>
        <strain evidence="1 2">DAOM 227022</strain>
    </source>
</reference>
<gene>
    <name evidence="1" type="ORF">C1645_825597</name>
</gene>
<evidence type="ECO:0000313" key="2">
    <source>
        <dbReference type="Proteomes" id="UP000265703"/>
    </source>
</evidence>
<keyword evidence="2" id="KW-1185">Reference proteome</keyword>
<name>A0A397SSD5_9GLOM</name>
<evidence type="ECO:0000313" key="1">
    <source>
        <dbReference type="EMBL" id="RIA88918.1"/>
    </source>
</evidence>
<proteinExistence type="predicted"/>
<dbReference type="AlphaFoldDB" id="A0A397SSD5"/>
<protein>
    <submittedName>
        <fullName evidence="1">Uncharacterized protein</fullName>
    </submittedName>
</protein>
<dbReference type="Proteomes" id="UP000265703">
    <property type="component" value="Unassembled WGS sequence"/>
</dbReference>
<organism evidence="1 2">
    <name type="scientific">Glomus cerebriforme</name>
    <dbReference type="NCBI Taxonomy" id="658196"/>
    <lineage>
        <taxon>Eukaryota</taxon>
        <taxon>Fungi</taxon>
        <taxon>Fungi incertae sedis</taxon>
        <taxon>Mucoromycota</taxon>
        <taxon>Glomeromycotina</taxon>
        <taxon>Glomeromycetes</taxon>
        <taxon>Glomerales</taxon>
        <taxon>Glomeraceae</taxon>
        <taxon>Glomus</taxon>
    </lineage>
</organism>
<comment type="caution">
    <text evidence="1">The sequence shown here is derived from an EMBL/GenBank/DDBJ whole genome shotgun (WGS) entry which is preliminary data.</text>
</comment>
<dbReference type="OrthoDB" id="10255738at2759"/>
<sequence>MGNSHSSSSTSSSLSNSWKSIGTETNIKTGYKTTQDLHDIDWYTAIKTKLQNDDHLFGTLSETELNELIYSLGDEKTFLDRYLNIKEVYNDDHLKQIKNDLEELYDHQAYNNVPLSEQEGRNLINGLLQHRSKSDKFNVYLYISKLSGNRSEIPLLRDIAKNTFKNKYGMFHVGLEIDGIVLEWGTGDAGPNLIYPKFNPHRIYDNIAHIRVNYDSNLCRELNNSITFYSKNWSNLYKPVTDLFSLILNMFKKLLNDATHIGFIPTNKLQIVARKCVFWNKNYYYSATNRNCQQFIEEMLKSLGLKFEPEAEFKKFMDRITGHADDRFLFKEEEFFSRYDLDQYADQNWDRISNIWDKKLLLCYSNMMDGMYKSNGDSTWGPKKNKGKWQEREYELRVEY</sequence>